<dbReference type="SUPFAM" id="SSF54593">
    <property type="entry name" value="Glyoxalase/Bleomycin resistance protein/Dihydroxybiphenyl dioxygenase"/>
    <property type="match status" value="1"/>
</dbReference>
<evidence type="ECO:0000313" key="2">
    <source>
        <dbReference type="EMBL" id="KQH86392.1"/>
    </source>
</evidence>
<dbReference type="RefSeq" id="WP_055465798.1">
    <property type="nucleotide sequence ID" value="NZ_CAWQRI010000080.1"/>
</dbReference>
<dbReference type="GO" id="GO:0008168">
    <property type="term" value="F:methyltransferase activity"/>
    <property type="evidence" value="ECO:0007669"/>
    <property type="project" value="UniProtKB-KW"/>
</dbReference>
<dbReference type="InterPro" id="IPR029068">
    <property type="entry name" value="Glyas_Bleomycin-R_OHBP_Dase"/>
</dbReference>
<dbReference type="Gene3D" id="3.10.180.10">
    <property type="entry name" value="2,3-Dihydroxybiphenyl 1,2-Dioxygenase, domain 1"/>
    <property type="match status" value="1"/>
</dbReference>
<evidence type="ECO:0000259" key="1">
    <source>
        <dbReference type="Pfam" id="PF00903"/>
    </source>
</evidence>
<dbReference type="OrthoDB" id="9795306at2"/>
<dbReference type="InParanoid" id="A0A0Q2V0V9"/>
<gene>
    <name evidence="2" type="ORF">AMR76_07515</name>
</gene>
<dbReference type="AlphaFoldDB" id="A0A0Q2V0V9"/>
<keyword evidence="3" id="KW-1185">Reference proteome</keyword>
<dbReference type="EMBL" id="LKHS01000006">
    <property type="protein sequence ID" value="KQH86392.1"/>
    <property type="molecule type" value="Genomic_DNA"/>
</dbReference>
<evidence type="ECO:0000313" key="3">
    <source>
        <dbReference type="Proteomes" id="UP000051221"/>
    </source>
</evidence>
<keyword evidence="2" id="KW-0808">Transferase</keyword>
<dbReference type="PANTHER" id="PTHR33990">
    <property type="entry name" value="PROTEIN YJDN-RELATED"/>
    <property type="match status" value="1"/>
</dbReference>
<dbReference type="GO" id="GO:0032259">
    <property type="term" value="P:methylation"/>
    <property type="evidence" value="ECO:0007669"/>
    <property type="project" value="UniProtKB-KW"/>
</dbReference>
<dbReference type="FunCoup" id="A0A0Q2V0V9">
    <property type="interactions" value="79"/>
</dbReference>
<sequence>MFILTPYLFFSGRCEQALDFYCQCFDGYVLTKRYFHESPEHIEGVNPNWVMHAELITQHMKLMLSDGIAAQQLVDNQIALSLVMDDLDQQLILFDRLAERGKIMMPLADTFWGTRCGKVEDQFGIRWIINCEFG</sequence>
<protein>
    <submittedName>
        <fullName evidence="2">3-demethylubiquinone-9 3-methyltransferase</fullName>
    </submittedName>
</protein>
<accession>A0A0Q2V0V9</accession>
<dbReference type="InterPro" id="IPR004360">
    <property type="entry name" value="Glyas_Fos-R_dOase_dom"/>
</dbReference>
<comment type="caution">
    <text evidence="2">The sequence shown here is derived from an EMBL/GenBank/DDBJ whole genome shotgun (WGS) entry which is preliminary data.</text>
</comment>
<dbReference type="Pfam" id="PF00903">
    <property type="entry name" value="Glyoxalase"/>
    <property type="match status" value="1"/>
</dbReference>
<keyword evidence="2" id="KW-0830">Ubiquinone</keyword>
<dbReference type="PANTHER" id="PTHR33990:SF1">
    <property type="entry name" value="PROTEIN YJDN"/>
    <property type="match status" value="1"/>
</dbReference>
<dbReference type="Proteomes" id="UP000051221">
    <property type="component" value="Unassembled WGS sequence"/>
</dbReference>
<dbReference type="CDD" id="cd06588">
    <property type="entry name" value="PhnB_like"/>
    <property type="match status" value="1"/>
</dbReference>
<feature type="domain" description="Glyoxalase/fosfomycin resistance/dioxygenase" evidence="1">
    <location>
        <begin position="7"/>
        <end position="127"/>
    </location>
</feature>
<reference evidence="2 3" key="1">
    <citation type="submission" date="2015-08" db="EMBL/GenBank/DDBJ databases">
        <title>Antibacterial properties of a collection of Vibrionaceae strains.</title>
        <authorList>
            <person name="Giubergia S."/>
        </authorList>
    </citation>
    <scope>NUCLEOTIDE SEQUENCE [LARGE SCALE GENOMIC DNA]</scope>
    <source>
        <strain evidence="2 3">S0821</strain>
    </source>
</reference>
<organism evidence="2 3">
    <name type="scientific">Vibrio furnissii</name>
    <dbReference type="NCBI Taxonomy" id="29494"/>
    <lineage>
        <taxon>Bacteria</taxon>
        <taxon>Pseudomonadati</taxon>
        <taxon>Pseudomonadota</taxon>
        <taxon>Gammaproteobacteria</taxon>
        <taxon>Vibrionales</taxon>
        <taxon>Vibrionaceae</taxon>
        <taxon>Vibrio</taxon>
    </lineage>
</organism>
<proteinExistence type="predicted"/>
<name>A0A0Q2V0V9_VIBFU</name>
<dbReference type="InterPro" id="IPR028973">
    <property type="entry name" value="PhnB-like"/>
</dbReference>
<keyword evidence="2" id="KW-0489">Methyltransferase</keyword>